<name>A0A4R1K9F1_9BACT</name>
<comment type="caution">
    <text evidence="1">The sequence shown here is derived from an EMBL/GenBank/DDBJ whole genome shotgun (WGS) entry which is preliminary data.</text>
</comment>
<dbReference type="Proteomes" id="UP000294614">
    <property type="component" value="Unassembled WGS sequence"/>
</dbReference>
<gene>
    <name evidence="1" type="ORF">C8D98_1898</name>
</gene>
<dbReference type="RefSeq" id="WP_132873870.1">
    <property type="nucleotide sequence ID" value="NZ_JBLJBI010000062.1"/>
</dbReference>
<organism evidence="1 2">
    <name type="scientific">Seleniivibrio woodruffii</name>
    <dbReference type="NCBI Taxonomy" id="1078050"/>
    <lineage>
        <taxon>Bacteria</taxon>
        <taxon>Pseudomonadati</taxon>
        <taxon>Deferribacterota</taxon>
        <taxon>Deferribacteres</taxon>
        <taxon>Deferribacterales</taxon>
        <taxon>Geovibrionaceae</taxon>
        <taxon>Seleniivibrio</taxon>
    </lineage>
</organism>
<proteinExistence type="predicted"/>
<accession>A0A4R1K9F1</accession>
<evidence type="ECO:0000313" key="1">
    <source>
        <dbReference type="EMBL" id="TCK61016.1"/>
    </source>
</evidence>
<evidence type="ECO:0000313" key="2">
    <source>
        <dbReference type="Proteomes" id="UP000294614"/>
    </source>
</evidence>
<sequence length="287" mass="32140">MGSDKPGISLMTVEAYSLDSAYIIPNSTHAFVVGKNDRSVQWKNYGRGWETTDPKTLVATVNTYREWLMTYIPPGTEGTASGVNFGVNGVCHTFANRELLVADASADVRQAVKDEYAVFFFGKYGIGLDQLKQLLNAAYNNVTARYADNLNAYNTVMSRLNNYIDDELLAWRKIAIEEAGIDVDGILAKSPQAGLAIARQRLQNYINARESIYSDFLAGRLDKHGVQLKIKSTIIQHTTDYLNWLSTIHYITEADRNTYISRISAFLDRYIQSVRAMALHVESGNML</sequence>
<dbReference type="AlphaFoldDB" id="A0A4R1K9F1"/>
<dbReference type="EMBL" id="SMGG01000004">
    <property type="protein sequence ID" value="TCK61016.1"/>
    <property type="molecule type" value="Genomic_DNA"/>
</dbReference>
<reference evidence="1 2" key="1">
    <citation type="submission" date="2019-03" db="EMBL/GenBank/DDBJ databases">
        <title>Genomic Encyclopedia of Type Strains, Phase IV (KMG-IV): sequencing the most valuable type-strain genomes for metagenomic binning, comparative biology and taxonomic classification.</title>
        <authorList>
            <person name="Goeker M."/>
        </authorList>
    </citation>
    <scope>NUCLEOTIDE SEQUENCE [LARGE SCALE GENOMIC DNA]</scope>
    <source>
        <strain evidence="1 2">DSM 24984</strain>
    </source>
</reference>
<protein>
    <submittedName>
        <fullName evidence="1">Uncharacterized protein</fullName>
    </submittedName>
</protein>
<keyword evidence="2" id="KW-1185">Reference proteome</keyword>
<dbReference type="OrthoDB" id="10010236at2"/>